<dbReference type="InterPro" id="IPR044925">
    <property type="entry name" value="His-Me_finger_sf"/>
</dbReference>
<accession>B3VD46</accession>
<feature type="domain" description="HNH nuclease" evidence="1">
    <location>
        <begin position="51"/>
        <end position="96"/>
    </location>
</feature>
<dbReference type="RefSeq" id="YP_002003951.1">
    <property type="nucleotide sequence ID" value="NC_011045.1"/>
</dbReference>
<dbReference type="EMBL" id="EU734174">
    <property type="protein sequence ID" value="ACF15901.1"/>
    <property type="molecule type" value="Genomic_DNA"/>
</dbReference>
<dbReference type="Pfam" id="PF13392">
    <property type="entry name" value="HNH_3"/>
    <property type="match status" value="1"/>
</dbReference>
<dbReference type="SUPFAM" id="SSF54060">
    <property type="entry name" value="His-Me finger endonucleases"/>
    <property type="match status" value="1"/>
</dbReference>
<proteinExistence type="predicted"/>
<evidence type="ECO:0000313" key="3">
    <source>
        <dbReference type="Proteomes" id="UP000000615"/>
    </source>
</evidence>
<dbReference type="InterPro" id="IPR003615">
    <property type="entry name" value="HNH_nuc"/>
</dbReference>
<dbReference type="Proteomes" id="UP000000615">
    <property type="component" value="Segment"/>
</dbReference>
<protein>
    <submittedName>
        <fullName evidence="2">Gp3.8</fullName>
    </submittedName>
</protein>
<dbReference type="OrthoDB" id="21336at10239"/>
<evidence type="ECO:0000313" key="2">
    <source>
        <dbReference type="EMBL" id="ACF15901.1"/>
    </source>
</evidence>
<organism evidence="2 3">
    <name type="scientific">Escherichia phage 13a</name>
    <dbReference type="NCBI Taxonomy" id="532076"/>
    <lineage>
        <taxon>Viruses</taxon>
        <taxon>Duplodnaviria</taxon>
        <taxon>Heunggongvirae</taxon>
        <taxon>Uroviricota</taxon>
        <taxon>Caudoviricetes</taxon>
        <taxon>Autographivirales</taxon>
        <taxon>Autotranscriptaviridae</taxon>
        <taxon>Studiervirinae</taxon>
        <taxon>Teseptimavirus</taxon>
        <taxon>Teseptimavirus 13a</taxon>
    </lineage>
</organism>
<sequence length="160" mass="18205">MSELFKDLVIDSESPSGLRWADTARRNRGKPAGSLHKSGYYYLKLEGKHLAVHRVVYAKHHGVPLSSIREIDHINCVKTDNRVENLRECSRSENMMNTEQRGSSSGHKGIYFRPSRNLPYQVQVKVNGVIHRAPDCATLEEAIEAMSNLRSELHGQYARF</sequence>
<keyword evidence="3" id="KW-1185">Reference proteome</keyword>
<name>B3VD46_9CAUD</name>
<dbReference type="GeneID" id="6449780"/>
<dbReference type="Gene3D" id="3.90.75.20">
    <property type="match status" value="1"/>
</dbReference>
<reference evidence="2 3" key="1">
    <citation type="submission" date="2008-05" db="EMBL/GenBank/DDBJ databases">
        <title>Genomic sequences and analysis of several T7-like bacteriophages.</title>
        <authorList>
            <person name="Savalia D."/>
            <person name="Severinov K."/>
            <person name="Molineux I."/>
        </authorList>
    </citation>
    <scope>NUCLEOTIDE SEQUENCE [LARGE SCALE GENOMIC DNA]</scope>
</reference>
<evidence type="ECO:0000259" key="1">
    <source>
        <dbReference type="Pfam" id="PF13392"/>
    </source>
</evidence>
<dbReference type="KEGG" id="vg:6449780"/>
<gene>
    <name evidence="2" type="primary">3.8</name>
    <name evidence="2" type="ORF">AS5_0018</name>
</gene>